<organism evidence="3 4">
    <name type="scientific">Candidatus Roizmanbacteria bacterium RIFCSPLOWO2_02_FULL_36_11</name>
    <dbReference type="NCBI Taxonomy" id="1802071"/>
    <lineage>
        <taxon>Bacteria</taxon>
        <taxon>Candidatus Roizmaniibacteriota</taxon>
    </lineage>
</organism>
<feature type="domain" description="Glutaredoxin" evidence="2">
    <location>
        <begin position="4"/>
        <end position="55"/>
    </location>
</feature>
<evidence type="ECO:0000313" key="3">
    <source>
        <dbReference type="EMBL" id="OGK55162.1"/>
    </source>
</evidence>
<feature type="region of interest" description="Disordered" evidence="1">
    <location>
        <begin position="166"/>
        <end position="223"/>
    </location>
</feature>
<comment type="caution">
    <text evidence="3">The sequence shown here is derived from an EMBL/GenBank/DDBJ whole genome shotgun (WGS) entry which is preliminary data.</text>
</comment>
<name>A0A1F7JHT5_9BACT</name>
<proteinExistence type="predicted"/>
<gene>
    <name evidence="3" type="ORF">A3H78_05875</name>
</gene>
<dbReference type="EMBL" id="MGAV01000010">
    <property type="protein sequence ID" value="OGK55162.1"/>
    <property type="molecule type" value="Genomic_DNA"/>
</dbReference>
<evidence type="ECO:0000259" key="2">
    <source>
        <dbReference type="Pfam" id="PF00462"/>
    </source>
</evidence>
<dbReference type="InterPro" id="IPR036249">
    <property type="entry name" value="Thioredoxin-like_sf"/>
</dbReference>
<protein>
    <recommendedName>
        <fullName evidence="2">Glutaredoxin domain-containing protein</fullName>
    </recommendedName>
</protein>
<dbReference type="Gene3D" id="3.40.30.10">
    <property type="entry name" value="Glutaredoxin"/>
    <property type="match status" value="1"/>
</dbReference>
<evidence type="ECO:0000256" key="1">
    <source>
        <dbReference type="SAM" id="MobiDB-lite"/>
    </source>
</evidence>
<accession>A0A1F7JHT5</accession>
<dbReference type="SUPFAM" id="SSF52833">
    <property type="entry name" value="Thioredoxin-like"/>
    <property type="match status" value="1"/>
</dbReference>
<dbReference type="InterPro" id="IPR002109">
    <property type="entry name" value="Glutaredoxin"/>
</dbReference>
<dbReference type="CDD" id="cd02976">
    <property type="entry name" value="NrdH"/>
    <property type="match status" value="1"/>
</dbReference>
<feature type="region of interest" description="Disordered" evidence="1">
    <location>
        <begin position="83"/>
        <end position="104"/>
    </location>
</feature>
<dbReference type="Pfam" id="PF00462">
    <property type="entry name" value="Glutaredoxin"/>
    <property type="match status" value="1"/>
</dbReference>
<feature type="compositionally biased region" description="Low complexity" evidence="1">
    <location>
        <begin position="196"/>
        <end position="212"/>
    </location>
</feature>
<dbReference type="Proteomes" id="UP000177418">
    <property type="component" value="Unassembled WGS sequence"/>
</dbReference>
<dbReference type="AlphaFoldDB" id="A0A1F7JHT5"/>
<feature type="compositionally biased region" description="Polar residues" evidence="1">
    <location>
        <begin position="178"/>
        <end position="195"/>
    </location>
</feature>
<evidence type="ECO:0000313" key="4">
    <source>
        <dbReference type="Proteomes" id="UP000177418"/>
    </source>
</evidence>
<dbReference type="PROSITE" id="PS51354">
    <property type="entry name" value="GLUTAREDOXIN_2"/>
    <property type="match status" value="1"/>
</dbReference>
<sequence length="223" mass="23877">MKSTIYTITNCPFCKAEKDYLTANKLTFEEKNLEEHREFLAEMLDLSEKWAGVPFTVILKDDGSQVKLKGFTKEEFDKAFGLIPTEESKSAGAPAGAEKTTPPAKDVVVPDEKLQGVMDNLTKKAVEPALMSTMPNVATPQNITDTGSPVIPQSNLPSEALVNGIATPEPAKPVMPPSTVTESAPLNSPVNEPINQQPVSSASSSQAPAADQNPHPVIPDLPQ</sequence>
<reference evidence="3 4" key="1">
    <citation type="journal article" date="2016" name="Nat. Commun.">
        <title>Thousands of microbial genomes shed light on interconnected biogeochemical processes in an aquifer system.</title>
        <authorList>
            <person name="Anantharaman K."/>
            <person name="Brown C.T."/>
            <person name="Hug L.A."/>
            <person name="Sharon I."/>
            <person name="Castelle C.J."/>
            <person name="Probst A.J."/>
            <person name="Thomas B.C."/>
            <person name="Singh A."/>
            <person name="Wilkins M.J."/>
            <person name="Karaoz U."/>
            <person name="Brodie E.L."/>
            <person name="Williams K.H."/>
            <person name="Hubbard S.S."/>
            <person name="Banfield J.F."/>
        </authorList>
    </citation>
    <scope>NUCLEOTIDE SEQUENCE [LARGE SCALE GENOMIC DNA]</scope>
</reference>